<evidence type="ECO:0000313" key="5">
    <source>
        <dbReference type="Proteomes" id="UP000596130"/>
    </source>
</evidence>
<reference evidence="2 4" key="1">
    <citation type="submission" date="2016-05" db="EMBL/GenBank/DDBJ databases">
        <authorList>
            <person name="Gu J."/>
        </authorList>
    </citation>
    <scope>NUCLEOTIDE SEQUENCE [LARGE SCALE GENOMIC DNA]</scope>
    <source>
        <strain evidence="2 4">ACCC40021</strain>
    </source>
</reference>
<sequence>MQNEPNLLKRQDIDALNTVETAFRSGPLAEALTSAPELERRRGLTREQFDREHRSPQRPVVLEGYAAHWPSVREWTFENLAVRCADVPVMVDSYTSRSARRTTFGEFVRLLDKNADSGSAPLYLQEWYYQTIAPELAPDMPELDIAQYDFRRDLYGEAASTNHQLWIGQRGGITRLHQDSYSVDVMHVQIVGEKRWHIMGPDAELLAGADGEARLEELCAAPGTRLMRFVLRPGDVLYLPSGWFHRIELINDSIGLGRKALDSGNLRAHVRQRVGELLALALNPDELRITHSELFDVVIARARALADRMDIDLSRLRQ</sequence>
<accession>A0A1P8TRS1</accession>
<evidence type="ECO:0000259" key="1">
    <source>
        <dbReference type="PROSITE" id="PS51184"/>
    </source>
</evidence>
<dbReference type="Gene3D" id="2.60.120.650">
    <property type="entry name" value="Cupin"/>
    <property type="match status" value="1"/>
</dbReference>
<protein>
    <submittedName>
        <fullName evidence="3">Cupin-like domain-containing protein</fullName>
    </submittedName>
</protein>
<dbReference type="AlphaFoldDB" id="A0A1P8TRS1"/>
<dbReference type="InterPro" id="IPR041667">
    <property type="entry name" value="Cupin_8"/>
</dbReference>
<feature type="domain" description="JmjC" evidence="1">
    <location>
        <begin position="122"/>
        <end position="287"/>
    </location>
</feature>
<dbReference type="PANTHER" id="PTHR12461">
    <property type="entry name" value="HYPOXIA-INDUCIBLE FACTOR 1 ALPHA INHIBITOR-RELATED"/>
    <property type="match status" value="1"/>
</dbReference>
<reference evidence="3 5" key="2">
    <citation type="submission" date="2020-12" db="EMBL/GenBank/DDBJ databases">
        <title>Identification and biosynthesis of polyene macrolides produced by Streptomyces alfalfae Men-myco-93-63.</title>
        <authorList>
            <person name="Liu D."/>
            <person name="Li Y."/>
            <person name="Liu L."/>
            <person name="Han X."/>
            <person name="Shen F."/>
        </authorList>
    </citation>
    <scope>NUCLEOTIDE SEQUENCE [LARGE SCALE GENOMIC DNA]</scope>
    <source>
        <strain evidence="3 5">Men-myco-93-63</strain>
    </source>
</reference>
<dbReference type="Pfam" id="PF13621">
    <property type="entry name" value="Cupin_8"/>
    <property type="match status" value="2"/>
</dbReference>
<evidence type="ECO:0000313" key="4">
    <source>
        <dbReference type="Proteomes" id="UP000187191"/>
    </source>
</evidence>
<dbReference type="PANTHER" id="PTHR12461:SF105">
    <property type="entry name" value="HYPOXIA-INDUCIBLE FACTOR 1-ALPHA INHIBITOR"/>
    <property type="match status" value="1"/>
</dbReference>
<evidence type="ECO:0000313" key="3">
    <source>
        <dbReference type="EMBL" id="QQC87152.1"/>
    </source>
</evidence>
<evidence type="ECO:0000313" key="2">
    <source>
        <dbReference type="EMBL" id="APY90329.1"/>
    </source>
</evidence>
<dbReference type="RefSeq" id="WP_076688225.1">
    <property type="nucleotide sequence ID" value="NZ_CP015588.1"/>
</dbReference>
<dbReference type="EMBL" id="CP065959">
    <property type="protein sequence ID" value="QQC87152.1"/>
    <property type="molecule type" value="Genomic_DNA"/>
</dbReference>
<dbReference type="EMBL" id="CP015588">
    <property type="protein sequence ID" value="APY90329.1"/>
    <property type="molecule type" value="Genomic_DNA"/>
</dbReference>
<organism evidence="3 5">
    <name type="scientific">Streptomyces alfalfae</name>
    <dbReference type="NCBI Taxonomy" id="1642299"/>
    <lineage>
        <taxon>Bacteria</taxon>
        <taxon>Bacillati</taxon>
        <taxon>Actinomycetota</taxon>
        <taxon>Actinomycetes</taxon>
        <taxon>Kitasatosporales</taxon>
        <taxon>Streptomycetaceae</taxon>
        <taxon>Streptomyces</taxon>
    </lineage>
</organism>
<dbReference type="Proteomes" id="UP000187191">
    <property type="component" value="Chromosome"/>
</dbReference>
<dbReference type="PROSITE" id="PS51184">
    <property type="entry name" value="JMJC"/>
    <property type="match status" value="1"/>
</dbReference>
<gene>
    <name evidence="2" type="ORF">A7J05_35905</name>
    <name evidence="3" type="ORF">I8755_00985</name>
</gene>
<dbReference type="Proteomes" id="UP000596130">
    <property type="component" value="Chromosome"/>
</dbReference>
<dbReference type="KEGG" id="ssia:A7J05_35905"/>
<proteinExistence type="predicted"/>
<dbReference type="SMART" id="SM00558">
    <property type="entry name" value="JmjC"/>
    <property type="match status" value="1"/>
</dbReference>
<name>A0A1P8TRS1_9ACTN</name>
<dbReference type="SUPFAM" id="SSF51197">
    <property type="entry name" value="Clavaminate synthase-like"/>
    <property type="match status" value="1"/>
</dbReference>
<keyword evidence="4" id="KW-1185">Reference proteome</keyword>
<dbReference type="InterPro" id="IPR003347">
    <property type="entry name" value="JmjC_dom"/>
</dbReference>